<dbReference type="EMBL" id="CP017755">
    <property type="protein sequence ID" value="AOZ09258.1"/>
    <property type="molecule type" value="Genomic_DNA"/>
</dbReference>
<reference evidence="2 3" key="1">
    <citation type="submission" date="2016-10" db="EMBL/GenBank/DDBJ databases">
        <title>Complete genome sequences of three Cupriavidus strains isolated from various Malaysian environments.</title>
        <authorList>
            <person name="Abdullah A.A.-A."/>
            <person name="Shafie N.A.H."/>
            <person name="Lau N.S."/>
        </authorList>
    </citation>
    <scope>NUCLEOTIDE SEQUENCE [LARGE SCALE GENOMIC DNA]</scope>
    <source>
        <strain evidence="2 3">USMAA1020</strain>
    </source>
</reference>
<dbReference type="PROSITE" id="PS51318">
    <property type="entry name" value="TAT"/>
    <property type="match status" value="1"/>
</dbReference>
<organism evidence="2 3">
    <name type="scientific">Cupriavidus malaysiensis</name>
    <dbReference type="NCBI Taxonomy" id="367825"/>
    <lineage>
        <taxon>Bacteria</taxon>
        <taxon>Pseudomonadati</taxon>
        <taxon>Pseudomonadota</taxon>
        <taxon>Betaproteobacteria</taxon>
        <taxon>Burkholderiales</taxon>
        <taxon>Burkholderiaceae</taxon>
        <taxon>Cupriavidus</taxon>
    </lineage>
</organism>
<evidence type="ECO:0000313" key="2">
    <source>
        <dbReference type="EMBL" id="AOZ09258.1"/>
    </source>
</evidence>
<evidence type="ECO:0008006" key="4">
    <source>
        <dbReference type="Google" id="ProtNLM"/>
    </source>
</evidence>
<dbReference type="InterPro" id="IPR006311">
    <property type="entry name" value="TAT_signal"/>
</dbReference>
<evidence type="ECO:0000313" key="3">
    <source>
        <dbReference type="Proteomes" id="UP000177515"/>
    </source>
</evidence>
<sequence>MAGAARRPSRRAFLAGAALAAGAVLLPGAAQAQPAARGRVVLVVQQQGPSLAVDQAIAAHLRRRGFAVDLLDQSAAPAAAAGAGLVVLSSTVAAKSVQAGWRQLAIPLLTWENDLLDDLAMTGKRLDSDYGEAGRERYLWLVNAPHPMAAGLPAGSVNVYARQAPMSWGRPGLGASIIATLYGQPEKAAIFAYEKGATMDYEALAPARRVMFFLANDTFTNLSAPGLRLFDAAIDWAIGAPDTACVTARGAEAG</sequence>
<dbReference type="Proteomes" id="UP000177515">
    <property type="component" value="Chromosome 2"/>
</dbReference>
<protein>
    <recommendedName>
        <fullName evidence="4">Lipoprotein transmembrane</fullName>
    </recommendedName>
</protein>
<proteinExistence type="predicted"/>
<feature type="signal peptide" evidence="1">
    <location>
        <begin position="1"/>
        <end position="32"/>
    </location>
</feature>
<keyword evidence="3" id="KW-1185">Reference proteome</keyword>
<keyword evidence="1" id="KW-0732">Signal</keyword>
<name>A0ABM6FBY1_9BURK</name>
<feature type="chain" id="PRO_5046061040" description="Lipoprotein transmembrane" evidence="1">
    <location>
        <begin position="33"/>
        <end position="254"/>
    </location>
</feature>
<accession>A0ABM6FBY1</accession>
<gene>
    <name evidence="2" type="ORF">BKK80_26000</name>
</gene>
<evidence type="ECO:0000256" key="1">
    <source>
        <dbReference type="SAM" id="SignalP"/>
    </source>
</evidence>